<dbReference type="GO" id="GO:0005886">
    <property type="term" value="C:plasma membrane"/>
    <property type="evidence" value="ECO:0007669"/>
    <property type="project" value="UniProtKB-SubCell"/>
</dbReference>
<dbReference type="EMBL" id="BARS01022249">
    <property type="protein sequence ID" value="GAG12618.1"/>
    <property type="molecule type" value="Genomic_DNA"/>
</dbReference>
<organism evidence="8">
    <name type="scientific">marine sediment metagenome</name>
    <dbReference type="NCBI Taxonomy" id="412755"/>
    <lineage>
        <taxon>unclassified sequences</taxon>
        <taxon>metagenomes</taxon>
        <taxon>ecological metagenomes</taxon>
    </lineage>
</organism>
<feature type="non-terminal residue" evidence="8">
    <location>
        <position position="1"/>
    </location>
</feature>
<feature type="transmembrane region" description="Helical" evidence="7">
    <location>
        <begin position="144"/>
        <end position="162"/>
    </location>
</feature>
<dbReference type="PRINTS" id="PR00175">
    <property type="entry name" value="NAALASMPORT"/>
</dbReference>
<dbReference type="Gene3D" id="1.20.1740.10">
    <property type="entry name" value="Amino acid/polyamine transporter I"/>
    <property type="match status" value="1"/>
</dbReference>
<feature type="non-terminal residue" evidence="8">
    <location>
        <position position="271"/>
    </location>
</feature>
<evidence type="ECO:0000256" key="7">
    <source>
        <dbReference type="SAM" id="Phobius"/>
    </source>
</evidence>
<dbReference type="GO" id="GO:0005283">
    <property type="term" value="F:amino acid:sodium symporter activity"/>
    <property type="evidence" value="ECO:0007669"/>
    <property type="project" value="InterPro"/>
</dbReference>
<feature type="transmembrane region" description="Helical" evidence="7">
    <location>
        <begin position="211"/>
        <end position="229"/>
    </location>
</feature>
<feature type="transmembrane region" description="Helical" evidence="7">
    <location>
        <begin position="6"/>
        <end position="23"/>
    </location>
</feature>
<feature type="transmembrane region" description="Helical" evidence="7">
    <location>
        <begin position="182"/>
        <end position="199"/>
    </location>
</feature>
<evidence type="ECO:0000256" key="1">
    <source>
        <dbReference type="ARBA" id="ARBA00004651"/>
    </source>
</evidence>
<dbReference type="InterPro" id="IPR001463">
    <property type="entry name" value="Na/Ala_symport"/>
</dbReference>
<accession>X0VJF5</accession>
<comment type="caution">
    <text evidence="8">The sequence shown here is derived from an EMBL/GenBank/DDBJ whole genome shotgun (WGS) entry which is preliminary data.</text>
</comment>
<keyword evidence="3" id="KW-1003">Cell membrane</keyword>
<dbReference type="NCBIfam" id="TIGR00835">
    <property type="entry name" value="agcS"/>
    <property type="match status" value="1"/>
</dbReference>
<sequence>LERFMYSEWFVITLLGTGLLLSIRTRFIQFRKIGTAWKMIFKGAFQKEEELHKEGDISPFQALNTALAATVGLGNIAGVATALALGGPGAIFWMWMTALFGMATIYGEAMLALKFRSIAEDGSMAGGPMYYISKGLKKAHGGKILAAVFAVTGSMACLLSTGCMMQSNSIALSFNTSFGVPYWVSGVVISVFTGLVTIGGIKRIGIVVEKLVPFMILFFISASMLILLINIREIPENLILIVRSAFKPSAAIGGFAGASVIAAMQYGVSRG</sequence>
<dbReference type="PANTHER" id="PTHR30330:SF3">
    <property type="entry name" value="TRANSCRIPTIONAL REGULATOR, LRP FAMILY"/>
    <property type="match status" value="1"/>
</dbReference>
<dbReference type="AlphaFoldDB" id="X0VJF5"/>
<keyword evidence="5 7" id="KW-1133">Transmembrane helix</keyword>
<evidence type="ECO:0000256" key="5">
    <source>
        <dbReference type="ARBA" id="ARBA00022989"/>
    </source>
</evidence>
<keyword evidence="4 7" id="KW-0812">Transmembrane</keyword>
<dbReference type="Pfam" id="PF01235">
    <property type="entry name" value="Na_Ala_symp"/>
    <property type="match status" value="1"/>
</dbReference>
<reference evidence="8" key="1">
    <citation type="journal article" date="2014" name="Front. Microbiol.">
        <title>High frequency of phylogenetically diverse reductive dehalogenase-homologous genes in deep subseafloor sedimentary metagenomes.</title>
        <authorList>
            <person name="Kawai M."/>
            <person name="Futagami T."/>
            <person name="Toyoda A."/>
            <person name="Takaki Y."/>
            <person name="Nishi S."/>
            <person name="Hori S."/>
            <person name="Arai W."/>
            <person name="Tsubouchi T."/>
            <person name="Morono Y."/>
            <person name="Uchiyama I."/>
            <person name="Ito T."/>
            <person name="Fujiyama A."/>
            <person name="Inagaki F."/>
            <person name="Takami H."/>
        </authorList>
    </citation>
    <scope>NUCLEOTIDE SEQUENCE</scope>
    <source>
        <strain evidence="8">Expedition CK06-06</strain>
    </source>
</reference>
<evidence type="ECO:0000256" key="2">
    <source>
        <dbReference type="ARBA" id="ARBA00022448"/>
    </source>
</evidence>
<comment type="subcellular location">
    <subcellularLocation>
        <location evidence="1">Cell membrane</location>
        <topology evidence="1">Multi-pass membrane protein</topology>
    </subcellularLocation>
</comment>
<feature type="transmembrane region" description="Helical" evidence="7">
    <location>
        <begin position="91"/>
        <end position="113"/>
    </location>
</feature>
<evidence type="ECO:0000256" key="3">
    <source>
        <dbReference type="ARBA" id="ARBA00022475"/>
    </source>
</evidence>
<dbReference type="PANTHER" id="PTHR30330">
    <property type="entry name" value="AGSS FAMILY TRANSPORTER, SODIUM-ALANINE"/>
    <property type="match status" value="1"/>
</dbReference>
<gene>
    <name evidence="8" type="ORF">S01H1_35599</name>
</gene>
<protein>
    <recommendedName>
        <fullName evidence="9">Sodium:alanine symporter family protein</fullName>
    </recommendedName>
</protein>
<evidence type="ECO:0000256" key="6">
    <source>
        <dbReference type="ARBA" id="ARBA00023136"/>
    </source>
</evidence>
<evidence type="ECO:0000256" key="4">
    <source>
        <dbReference type="ARBA" id="ARBA00022692"/>
    </source>
</evidence>
<evidence type="ECO:0008006" key="9">
    <source>
        <dbReference type="Google" id="ProtNLM"/>
    </source>
</evidence>
<feature type="transmembrane region" description="Helical" evidence="7">
    <location>
        <begin position="249"/>
        <end position="268"/>
    </location>
</feature>
<feature type="transmembrane region" description="Helical" evidence="7">
    <location>
        <begin position="62"/>
        <end position="85"/>
    </location>
</feature>
<name>X0VJF5_9ZZZZ</name>
<dbReference type="PROSITE" id="PS00873">
    <property type="entry name" value="NA_ALANINE_SYMP"/>
    <property type="match status" value="1"/>
</dbReference>
<evidence type="ECO:0000313" key="8">
    <source>
        <dbReference type="EMBL" id="GAG12618.1"/>
    </source>
</evidence>
<keyword evidence="6 7" id="KW-0472">Membrane</keyword>
<proteinExistence type="predicted"/>
<keyword evidence="2" id="KW-0813">Transport</keyword>